<protein>
    <recommendedName>
        <fullName evidence="2">DC1 domain-containing protein</fullName>
    </recommendedName>
</protein>
<reference evidence="4" key="1">
    <citation type="submission" date="2013-01" db="EMBL/GenBank/DDBJ databases">
        <title>Draft Genome Sequence of a Mulberry Tree, Morus notabilis C.K. Schneid.</title>
        <authorList>
            <person name="He N."/>
            <person name="Zhao S."/>
        </authorList>
    </citation>
    <scope>NUCLEOTIDE SEQUENCE</scope>
</reference>
<dbReference type="InterPro" id="IPR004146">
    <property type="entry name" value="DC1"/>
</dbReference>
<dbReference type="Gene3D" id="3.30.60.20">
    <property type="match status" value="1"/>
</dbReference>
<evidence type="ECO:0000259" key="2">
    <source>
        <dbReference type="Pfam" id="PF03107"/>
    </source>
</evidence>
<keyword evidence="1" id="KW-0677">Repeat</keyword>
<dbReference type="AlphaFoldDB" id="W9QUD6"/>
<evidence type="ECO:0000256" key="1">
    <source>
        <dbReference type="ARBA" id="ARBA00022737"/>
    </source>
</evidence>
<dbReference type="PANTHER" id="PTHR46288">
    <property type="entry name" value="PHORBOL-ESTER/DAG-TYPE DOMAIN-CONTAINING PROTEIN"/>
    <property type="match status" value="1"/>
</dbReference>
<organism evidence="3 4">
    <name type="scientific">Morus notabilis</name>
    <dbReference type="NCBI Taxonomy" id="981085"/>
    <lineage>
        <taxon>Eukaryota</taxon>
        <taxon>Viridiplantae</taxon>
        <taxon>Streptophyta</taxon>
        <taxon>Embryophyta</taxon>
        <taxon>Tracheophyta</taxon>
        <taxon>Spermatophyta</taxon>
        <taxon>Magnoliopsida</taxon>
        <taxon>eudicotyledons</taxon>
        <taxon>Gunneridae</taxon>
        <taxon>Pentapetalae</taxon>
        <taxon>rosids</taxon>
        <taxon>fabids</taxon>
        <taxon>Rosales</taxon>
        <taxon>Moraceae</taxon>
        <taxon>Moreae</taxon>
        <taxon>Morus</taxon>
    </lineage>
</organism>
<proteinExistence type="predicted"/>
<dbReference type="EMBL" id="KE343785">
    <property type="protein sequence ID" value="EXB40977.1"/>
    <property type="molecule type" value="Genomic_DNA"/>
</dbReference>
<evidence type="ECO:0000313" key="4">
    <source>
        <dbReference type="Proteomes" id="UP000030645"/>
    </source>
</evidence>
<dbReference type="SUPFAM" id="SSF57889">
    <property type="entry name" value="Cysteine-rich domain"/>
    <property type="match status" value="1"/>
</dbReference>
<dbReference type="Pfam" id="PF03107">
    <property type="entry name" value="C1_2"/>
    <property type="match status" value="1"/>
</dbReference>
<dbReference type="PANTHER" id="PTHR46288:SF27">
    <property type="entry name" value="CYSTEINE_HISTIDINE-RICH C1 DOMAIN FAMILY PROTEIN"/>
    <property type="match status" value="1"/>
</dbReference>
<evidence type="ECO:0000313" key="3">
    <source>
        <dbReference type="EMBL" id="EXB40977.1"/>
    </source>
</evidence>
<dbReference type="InterPro" id="IPR046349">
    <property type="entry name" value="C1-like_sf"/>
</dbReference>
<feature type="domain" description="DC1" evidence="2">
    <location>
        <begin position="15"/>
        <end position="57"/>
    </location>
</feature>
<sequence length="209" mass="24330">MEYSREARFPPIKHFSHEHALQKIWSFSTAICEICGQIFKWKYGCKPCRYYVHEECAKLPEFIINHALHPQHRLRLKKVPLIDNINCCYYCDKPFESDYKYYVCACKSSCSDNFYMHMKCAMIPLPTITITSDVDGYKDHGVAQFACHQQPMILVVDDHEHHHSNKTAAKCFGCQSNWSGPVYSCISEECENFLHKSCAECNTRDLIKP</sequence>
<keyword evidence="4" id="KW-1185">Reference proteome</keyword>
<accession>W9QUD6</accession>
<dbReference type="Proteomes" id="UP000030645">
    <property type="component" value="Unassembled WGS sequence"/>
</dbReference>
<gene>
    <name evidence="3" type="ORF">L484_020712</name>
</gene>
<name>W9QUD6_9ROSA</name>